<protein>
    <recommendedName>
        <fullName evidence="3">RHS repeat protein</fullName>
    </recommendedName>
</protein>
<dbReference type="EMBL" id="CP048113">
    <property type="protein sequence ID" value="QHS60877.1"/>
    <property type="molecule type" value="Genomic_DNA"/>
</dbReference>
<sequence length="76" mass="8810">MLAVKDNKKPETIKQMEYDPYGNVTKQACIDPSNGQTTEITLFDYQYDTTGNWIKRSLRKEGQAITGTKIRIINYY</sequence>
<evidence type="ECO:0000313" key="1">
    <source>
        <dbReference type="EMBL" id="QHS60877.1"/>
    </source>
</evidence>
<evidence type="ECO:0000313" key="2">
    <source>
        <dbReference type="Proteomes" id="UP000476411"/>
    </source>
</evidence>
<accession>A0A6B9ZFJ4</accession>
<dbReference type="Proteomes" id="UP000476411">
    <property type="component" value="Chromosome"/>
</dbReference>
<keyword evidence="2" id="KW-1185">Reference proteome</keyword>
<name>A0A6B9ZFJ4_9BACT</name>
<organism evidence="1 2">
    <name type="scientific">Chitinophaga agri</name>
    <dbReference type="NCBI Taxonomy" id="2703787"/>
    <lineage>
        <taxon>Bacteria</taxon>
        <taxon>Pseudomonadati</taxon>
        <taxon>Bacteroidota</taxon>
        <taxon>Chitinophagia</taxon>
        <taxon>Chitinophagales</taxon>
        <taxon>Chitinophagaceae</taxon>
        <taxon>Chitinophaga</taxon>
    </lineage>
</organism>
<proteinExistence type="predicted"/>
<dbReference type="KEGG" id="chih:GWR21_15125"/>
<dbReference type="AlphaFoldDB" id="A0A6B9ZFJ4"/>
<gene>
    <name evidence="1" type="ORF">GWR21_15125</name>
</gene>
<reference evidence="1 2" key="1">
    <citation type="submission" date="2020-01" db="EMBL/GenBank/DDBJ databases">
        <title>Complete genome sequence of Chitinophaga sp. H33E-04 isolated from quinoa roots.</title>
        <authorList>
            <person name="Weon H.-Y."/>
            <person name="Lee S.A."/>
        </authorList>
    </citation>
    <scope>NUCLEOTIDE SEQUENCE [LARGE SCALE GENOMIC DNA]</scope>
    <source>
        <strain evidence="1 2">H33E-04</strain>
    </source>
</reference>
<dbReference type="RefSeq" id="WP_162332560.1">
    <property type="nucleotide sequence ID" value="NZ_CP048113.1"/>
</dbReference>
<evidence type="ECO:0008006" key="3">
    <source>
        <dbReference type="Google" id="ProtNLM"/>
    </source>
</evidence>